<dbReference type="GO" id="GO:0003723">
    <property type="term" value="F:RNA binding"/>
    <property type="evidence" value="ECO:0007669"/>
    <property type="project" value="UniProtKB-KW"/>
</dbReference>
<keyword evidence="5" id="KW-1185">Reference proteome</keyword>
<keyword evidence="1" id="KW-0548">Nucleotidyltransferase</keyword>
<organism evidence="4 5">
    <name type="scientific">Venustampulla echinocandica</name>
    <dbReference type="NCBI Taxonomy" id="2656787"/>
    <lineage>
        <taxon>Eukaryota</taxon>
        <taxon>Fungi</taxon>
        <taxon>Dikarya</taxon>
        <taxon>Ascomycota</taxon>
        <taxon>Pezizomycotina</taxon>
        <taxon>Leotiomycetes</taxon>
        <taxon>Helotiales</taxon>
        <taxon>Pleuroascaceae</taxon>
        <taxon>Venustampulla</taxon>
    </lineage>
</organism>
<evidence type="ECO:0000259" key="3">
    <source>
        <dbReference type="Pfam" id="PF05183"/>
    </source>
</evidence>
<evidence type="ECO:0000256" key="2">
    <source>
        <dbReference type="SAM" id="MobiDB-lite"/>
    </source>
</evidence>
<keyword evidence="1" id="KW-0808">Transferase</keyword>
<dbReference type="Proteomes" id="UP000254866">
    <property type="component" value="Unassembled WGS sequence"/>
</dbReference>
<evidence type="ECO:0000313" key="5">
    <source>
        <dbReference type="Proteomes" id="UP000254866"/>
    </source>
</evidence>
<dbReference type="CDD" id="cd00590">
    <property type="entry name" value="RRM_SF"/>
    <property type="match status" value="1"/>
</dbReference>
<gene>
    <name evidence="4" type="ORF">BP5553_06693</name>
</gene>
<feature type="region of interest" description="Disordered" evidence="2">
    <location>
        <begin position="1297"/>
        <end position="1331"/>
    </location>
</feature>
<dbReference type="GO" id="GO:0030422">
    <property type="term" value="P:siRNA processing"/>
    <property type="evidence" value="ECO:0007669"/>
    <property type="project" value="TreeGrafter"/>
</dbReference>
<comment type="caution">
    <text evidence="4">The sequence shown here is derived from an EMBL/GenBank/DDBJ whole genome shotgun (WGS) entry which is preliminary data.</text>
</comment>
<dbReference type="STRING" id="2656787.A0A370TKN1"/>
<feature type="domain" description="RDRP core" evidence="3">
    <location>
        <begin position="498"/>
        <end position="1074"/>
    </location>
</feature>
<dbReference type="PANTHER" id="PTHR23079:SF55">
    <property type="entry name" value="RNA-DIRECTED RNA POLYMERASE"/>
    <property type="match status" value="1"/>
</dbReference>
<dbReference type="OrthoDB" id="6513042at2759"/>
<dbReference type="Pfam" id="PF05183">
    <property type="entry name" value="RdRP"/>
    <property type="match status" value="1"/>
</dbReference>
<dbReference type="PANTHER" id="PTHR23079">
    <property type="entry name" value="RNA-DEPENDENT RNA POLYMERASE"/>
    <property type="match status" value="1"/>
</dbReference>
<dbReference type="EC" id="2.7.7.48" evidence="1"/>
<reference evidence="4 5" key="1">
    <citation type="journal article" date="2018" name="IMA Fungus">
        <title>IMA Genome-F 9: Draft genome sequence of Annulohypoxylon stygium, Aspergillus mulundensis, Berkeleyomyces basicola (syn. Thielaviopsis basicola), Ceratocystis smalleyi, two Cercospora beticola strains, Coleophoma cylindrospora, Fusarium fracticaudum, Phialophora cf. hyalina, and Morchella septimelata.</title>
        <authorList>
            <person name="Wingfield B.D."/>
            <person name="Bills G.F."/>
            <person name="Dong Y."/>
            <person name="Huang W."/>
            <person name="Nel W.J."/>
            <person name="Swalarsk-Parry B.S."/>
            <person name="Vaghefi N."/>
            <person name="Wilken P.M."/>
            <person name="An Z."/>
            <person name="de Beer Z.W."/>
            <person name="De Vos L."/>
            <person name="Chen L."/>
            <person name="Duong T.A."/>
            <person name="Gao Y."/>
            <person name="Hammerbacher A."/>
            <person name="Kikkert J.R."/>
            <person name="Li Y."/>
            <person name="Li H."/>
            <person name="Li K."/>
            <person name="Li Q."/>
            <person name="Liu X."/>
            <person name="Ma X."/>
            <person name="Naidoo K."/>
            <person name="Pethybridge S.J."/>
            <person name="Sun J."/>
            <person name="Steenkamp E.T."/>
            <person name="van der Nest M.A."/>
            <person name="van Wyk S."/>
            <person name="Wingfield M.J."/>
            <person name="Xiong C."/>
            <person name="Yue Q."/>
            <person name="Zhang X."/>
        </authorList>
    </citation>
    <scope>NUCLEOTIDE SEQUENCE [LARGE SCALE GENOMIC DNA]</scope>
    <source>
        <strain evidence="4 5">BP 5553</strain>
    </source>
</reference>
<keyword evidence="1" id="KW-0694">RNA-binding</keyword>
<dbReference type="RefSeq" id="XP_031868737.1">
    <property type="nucleotide sequence ID" value="XM_032015316.1"/>
</dbReference>
<proteinExistence type="inferred from homology"/>
<evidence type="ECO:0000313" key="4">
    <source>
        <dbReference type="EMBL" id="RDL36081.1"/>
    </source>
</evidence>
<dbReference type="GO" id="GO:0031380">
    <property type="term" value="C:nuclear RNA-directed RNA polymerase complex"/>
    <property type="evidence" value="ECO:0007669"/>
    <property type="project" value="TreeGrafter"/>
</dbReference>
<dbReference type="InterPro" id="IPR007855">
    <property type="entry name" value="RDRP"/>
</dbReference>
<protein>
    <recommendedName>
        <fullName evidence="1">RNA-dependent RNA polymerase</fullName>
        <ecNumber evidence="1">2.7.7.48</ecNumber>
    </recommendedName>
</protein>
<dbReference type="EMBL" id="NPIC01000005">
    <property type="protein sequence ID" value="RDL36081.1"/>
    <property type="molecule type" value="Genomic_DNA"/>
</dbReference>
<accession>A0A370TKN1</accession>
<feature type="region of interest" description="Disordered" evidence="2">
    <location>
        <begin position="20"/>
        <end position="46"/>
    </location>
</feature>
<name>A0A370TKN1_9HELO</name>
<comment type="catalytic activity">
    <reaction evidence="1">
        <text>RNA(n) + a ribonucleoside 5'-triphosphate = RNA(n+1) + diphosphate</text>
        <dbReference type="Rhea" id="RHEA:21248"/>
        <dbReference type="Rhea" id="RHEA-COMP:14527"/>
        <dbReference type="Rhea" id="RHEA-COMP:17342"/>
        <dbReference type="ChEBI" id="CHEBI:33019"/>
        <dbReference type="ChEBI" id="CHEBI:61557"/>
        <dbReference type="ChEBI" id="CHEBI:140395"/>
        <dbReference type="EC" id="2.7.7.48"/>
    </reaction>
</comment>
<comment type="similarity">
    <text evidence="1">Belongs to the RdRP family.</text>
</comment>
<keyword evidence="1 4" id="KW-0696">RNA-directed RNA polymerase</keyword>
<dbReference type="GeneID" id="43599542"/>
<dbReference type="GO" id="GO:0003968">
    <property type="term" value="F:RNA-directed RNA polymerase activity"/>
    <property type="evidence" value="ECO:0007669"/>
    <property type="project" value="UniProtKB-KW"/>
</dbReference>
<evidence type="ECO:0000256" key="1">
    <source>
        <dbReference type="RuleBase" id="RU363098"/>
    </source>
</evidence>
<sequence>MLADVGLPVHTRPYMDHTTIQRPIPRRGGYRGAGSQQPPPPVMLKPQHKWSRLPELTVRISNLLPSETTWNIWRNFKTQGNISFIEIFEGSDGKREGRAKVRFSPPPRDAFWATNNNSKIHGAYMIRGVDDLFRYRVSVEMRDNDQKRGHQIQSPIHNHIFYDQKMTLSVSTLHFGLMMQPQSMMLLQTVKQNSRSDELTFIVDLVRKRLTAEFMFEHRDARARDTTTDLVVDSRPGKYDRMNKYMFQIPFEQLKVIHRVNSDDGSFKLAISLDSPPQFYRKRDQDKDCHPTDSLVWSEFDDGWFRQTDIVYNPWELRGAVVTLHKPRPVIDIGRWTTYLFEFNQDKKLSYTYDEIKRALQDYNVEIITADNLDTVPAQVPELWSLIDHQRQITGADLQPLDGPTSVASLPFEVRYQLEVCISREMLNEYNISQEFITALADMAATEPSKARNILEYVAEQDKRIYDPMSIFEDREALAFSTKTEIPHYCAYSRKATITPSTIYFSSPTVETTNRVLRRYASENQDGRFLRVQFTDELFEGKINFCAKQRNDEVFTRVFRTLQNGIQIGDRHYEFLAFGNSQFREHGAYFFCPTEHLSCNDIRNWMGNFSHINVVAKYAARLGQCFSTTRAINGLSAPKLIPIPDIERGEYCFTDGVGKISPFLAQMICAELGLRSTTIPSAFQFRLGGCKGVLVVWPEARDSEVHMRRSQQKFTAVYNGLEIIRCSRFSCASLNRQTITILSCLGVPDRVFLDMMSEQLANYQNAMSDNDLAVSLLLRYIDDNQMTINIATMIRNGFMAQRDPFVISLLHLWRSWSIKLLKEKAKIIVEKGAFVLGCVDETGILKGYNRPTVAQGTPFLETELPEIFIQVPSKDDPSVYNVIEGICLVGRNPSLHPGDLRVVKAVNVPALHHLRDVVVFPSTGERDIPSMCSGGDLDGDDYFVIWDKELQPPEWNCEPMNYAAQAPRTQSRPVEVQDLMKFFVRFIKNDALPTIALAHLAQSDYLDRGVKDPRCLELAALHSKAVDYSKSGHAAEMQKRLRPRQWPHFMDKGYRRKDTIYESQKILGQLFNKVESVDFVPQWNMPFDRRILSAYKLEDSILKSARQIKSKYDVALRRIMAQQEIKTEFEVWSTFVLSRPRVGSDYKMQEQIGIISEALKDQFRAVCIDKAGGKDFDVLGPFVAGMYKVTKEEVDIALAECRATKMVGTRRVPKRKMESKYMPLISFPWLFEKQLGRIATGIAGDDIDDIGLQTLTLKTDHPHAHRGQAAGGAANFDDYIRREDGVIVHRGEELDLFRDMEESEDAGGSADSDSEEGLFPESAPTTMDKNGVISWDSEIIQSPVRSMQSESSNEGLAVDATDDLAGTPLESPIDANYRFSEDEDLLDFSEDVDIVEEVVDLEIEESAMEKLARLMAS</sequence>
<dbReference type="InterPro" id="IPR057596">
    <property type="entry name" value="RDRP_core"/>
</dbReference>